<evidence type="ECO:0000256" key="7">
    <source>
        <dbReference type="HAMAP-Rule" id="MF_01147"/>
    </source>
</evidence>
<dbReference type="GO" id="GO:0005886">
    <property type="term" value="C:plasma membrane"/>
    <property type="evidence" value="ECO:0007669"/>
    <property type="project" value="UniProtKB-SubCell"/>
</dbReference>
<dbReference type="UniPathway" id="UPA00664"/>
<comment type="function">
    <text evidence="7">Catalyzes the transfer of the diacylglyceryl group from phosphatidylglycerol to the sulfhydryl group of the N-terminal cysteine of a prolipoprotein, the first step in the formation of mature lipoproteins.</text>
</comment>
<keyword evidence="4 7" id="KW-0812">Transmembrane</keyword>
<comment type="similarity">
    <text evidence="1 7">Belongs to the Lgt family.</text>
</comment>
<gene>
    <name evidence="7" type="primary">lgt</name>
    <name evidence="8" type="ORF">COA71_01935</name>
</gene>
<feature type="transmembrane region" description="Helical" evidence="7">
    <location>
        <begin position="91"/>
        <end position="112"/>
    </location>
</feature>
<comment type="pathway">
    <text evidence="7">Protein modification; lipoprotein biosynthesis (diacylglyceryl transfer).</text>
</comment>
<comment type="catalytic activity">
    <reaction evidence="7">
        <text>L-cysteinyl-[prolipoprotein] + a 1,2-diacyl-sn-glycero-3-phospho-(1'-sn-glycerol) = an S-1,2-diacyl-sn-glyceryl-L-cysteinyl-[prolipoprotein] + sn-glycerol 1-phosphate + H(+)</text>
        <dbReference type="Rhea" id="RHEA:56712"/>
        <dbReference type="Rhea" id="RHEA-COMP:14679"/>
        <dbReference type="Rhea" id="RHEA-COMP:14680"/>
        <dbReference type="ChEBI" id="CHEBI:15378"/>
        <dbReference type="ChEBI" id="CHEBI:29950"/>
        <dbReference type="ChEBI" id="CHEBI:57685"/>
        <dbReference type="ChEBI" id="CHEBI:64716"/>
        <dbReference type="ChEBI" id="CHEBI:140658"/>
        <dbReference type="EC" id="2.5.1.145"/>
    </reaction>
</comment>
<dbReference type="EC" id="2.5.1.145" evidence="7"/>
<dbReference type="PANTHER" id="PTHR30589">
    <property type="entry name" value="PROLIPOPROTEIN DIACYLGLYCERYL TRANSFERASE"/>
    <property type="match status" value="1"/>
</dbReference>
<evidence type="ECO:0000313" key="9">
    <source>
        <dbReference type="Proteomes" id="UP000228987"/>
    </source>
</evidence>
<dbReference type="AlphaFoldDB" id="A0A2A5CIE5"/>
<dbReference type="NCBIfam" id="TIGR00544">
    <property type="entry name" value="lgt"/>
    <property type="match status" value="1"/>
</dbReference>
<organism evidence="8 9">
    <name type="scientific">SAR86 cluster bacterium</name>
    <dbReference type="NCBI Taxonomy" id="2030880"/>
    <lineage>
        <taxon>Bacteria</taxon>
        <taxon>Pseudomonadati</taxon>
        <taxon>Pseudomonadota</taxon>
        <taxon>Gammaproteobacteria</taxon>
        <taxon>SAR86 cluster</taxon>
    </lineage>
</organism>
<dbReference type="PANTHER" id="PTHR30589:SF0">
    <property type="entry name" value="PHOSPHATIDYLGLYCEROL--PROLIPOPROTEIN DIACYLGLYCERYL TRANSFERASE"/>
    <property type="match status" value="1"/>
</dbReference>
<comment type="caution">
    <text evidence="8">The sequence shown here is derived from an EMBL/GenBank/DDBJ whole genome shotgun (WGS) entry which is preliminary data.</text>
</comment>
<keyword evidence="5 7" id="KW-1133">Transmembrane helix</keyword>
<evidence type="ECO:0000256" key="5">
    <source>
        <dbReference type="ARBA" id="ARBA00022989"/>
    </source>
</evidence>
<evidence type="ECO:0000313" key="8">
    <source>
        <dbReference type="EMBL" id="PCJ43657.1"/>
    </source>
</evidence>
<protein>
    <recommendedName>
        <fullName evidence="7">Phosphatidylglycerol--prolipoprotein diacylglyceryl transferase</fullName>
        <ecNumber evidence="7">2.5.1.145</ecNumber>
    </recommendedName>
</protein>
<dbReference type="InterPro" id="IPR001640">
    <property type="entry name" value="Lgt"/>
</dbReference>
<sequence>MLQYPNIDPIAISLGPLQIHWYGIMYLIGFVAAWLLAKKRVSINGSGWNDEQVGDLIFYSAMGVVIGGRIGYMLFYNFSSLIDNPLSLFKVWQGGMSFHGGFLGVVLAVYLFSRKTKKPVFKVLDFVAPLVPIGLATGRLGNFIGAELYGRATDMPWGMVFPTDPFALVRHPSQLYQAGLEGLTLFLIIWFYSAKPRPTFAVSGMFCLGYGLFRSFVEFFREPDGGIFVAFDWLTRGQLLSLPMIIIGALVVVLAYRNNTFGKANDKSNVKVNK</sequence>
<dbReference type="Pfam" id="PF01790">
    <property type="entry name" value="LGT"/>
    <property type="match status" value="1"/>
</dbReference>
<keyword evidence="6 7" id="KW-0472">Membrane</keyword>
<feature type="transmembrane region" description="Helical" evidence="7">
    <location>
        <begin position="124"/>
        <end position="145"/>
    </location>
</feature>
<evidence type="ECO:0000256" key="4">
    <source>
        <dbReference type="ARBA" id="ARBA00022692"/>
    </source>
</evidence>
<dbReference type="EMBL" id="NVWI01000001">
    <property type="protein sequence ID" value="PCJ43657.1"/>
    <property type="molecule type" value="Genomic_DNA"/>
</dbReference>
<feature type="transmembrane region" description="Helical" evidence="7">
    <location>
        <begin position="175"/>
        <end position="192"/>
    </location>
</feature>
<reference evidence="9" key="1">
    <citation type="submission" date="2017-08" db="EMBL/GenBank/DDBJ databases">
        <title>A dynamic microbial community with high functional redundancy inhabits the cold, oxic subseafloor aquifer.</title>
        <authorList>
            <person name="Tully B.J."/>
            <person name="Wheat C.G."/>
            <person name="Glazer B.T."/>
            <person name="Huber J.A."/>
        </authorList>
    </citation>
    <scope>NUCLEOTIDE SEQUENCE [LARGE SCALE GENOMIC DNA]</scope>
</reference>
<proteinExistence type="inferred from homology"/>
<evidence type="ECO:0000256" key="1">
    <source>
        <dbReference type="ARBA" id="ARBA00007150"/>
    </source>
</evidence>
<evidence type="ECO:0000256" key="2">
    <source>
        <dbReference type="ARBA" id="ARBA00022475"/>
    </source>
</evidence>
<evidence type="ECO:0000256" key="3">
    <source>
        <dbReference type="ARBA" id="ARBA00022679"/>
    </source>
</evidence>
<keyword evidence="8" id="KW-0449">Lipoprotein</keyword>
<feature type="transmembrane region" description="Helical" evidence="7">
    <location>
        <begin position="19"/>
        <end position="37"/>
    </location>
</feature>
<dbReference type="GO" id="GO:0042158">
    <property type="term" value="P:lipoprotein biosynthetic process"/>
    <property type="evidence" value="ECO:0007669"/>
    <property type="project" value="UniProtKB-UniRule"/>
</dbReference>
<feature type="transmembrane region" description="Helical" evidence="7">
    <location>
        <begin position="199"/>
        <end position="217"/>
    </location>
</feature>
<feature type="binding site" evidence="7">
    <location>
        <position position="139"/>
    </location>
    <ligand>
        <name>a 1,2-diacyl-sn-glycero-3-phospho-(1'-sn-glycerol)</name>
        <dbReference type="ChEBI" id="CHEBI:64716"/>
    </ligand>
</feature>
<keyword evidence="3 7" id="KW-0808">Transferase</keyword>
<dbReference type="HAMAP" id="MF_01147">
    <property type="entry name" value="Lgt"/>
    <property type="match status" value="1"/>
</dbReference>
<dbReference type="GO" id="GO:0008961">
    <property type="term" value="F:phosphatidylglycerol-prolipoprotein diacylglyceryl transferase activity"/>
    <property type="evidence" value="ECO:0007669"/>
    <property type="project" value="UniProtKB-UniRule"/>
</dbReference>
<comment type="subcellular location">
    <subcellularLocation>
        <location evidence="7">Cell membrane</location>
        <topology evidence="7">Multi-pass membrane protein</topology>
    </subcellularLocation>
</comment>
<feature type="transmembrane region" description="Helical" evidence="7">
    <location>
        <begin position="57"/>
        <end position="79"/>
    </location>
</feature>
<name>A0A2A5CIE5_9GAMM</name>
<feature type="transmembrane region" description="Helical" evidence="7">
    <location>
        <begin position="237"/>
        <end position="256"/>
    </location>
</feature>
<dbReference type="PROSITE" id="PS01311">
    <property type="entry name" value="LGT"/>
    <property type="match status" value="1"/>
</dbReference>
<dbReference type="Proteomes" id="UP000228987">
    <property type="component" value="Unassembled WGS sequence"/>
</dbReference>
<keyword evidence="2 7" id="KW-1003">Cell membrane</keyword>
<evidence type="ECO:0000256" key="6">
    <source>
        <dbReference type="ARBA" id="ARBA00023136"/>
    </source>
</evidence>
<accession>A0A2A5CIE5</accession>